<organism evidence="1 2">
    <name type="scientific">Mizuhopecten yessoensis</name>
    <name type="common">Japanese scallop</name>
    <name type="synonym">Patinopecten yessoensis</name>
    <dbReference type="NCBI Taxonomy" id="6573"/>
    <lineage>
        <taxon>Eukaryota</taxon>
        <taxon>Metazoa</taxon>
        <taxon>Spiralia</taxon>
        <taxon>Lophotrochozoa</taxon>
        <taxon>Mollusca</taxon>
        <taxon>Bivalvia</taxon>
        <taxon>Autobranchia</taxon>
        <taxon>Pteriomorphia</taxon>
        <taxon>Pectinida</taxon>
        <taxon>Pectinoidea</taxon>
        <taxon>Pectinidae</taxon>
        <taxon>Mizuhopecten</taxon>
    </lineage>
</organism>
<accession>A0A210QHZ1</accession>
<reference evidence="1 2" key="1">
    <citation type="journal article" date="2017" name="Nat. Ecol. Evol.">
        <title>Scallop genome provides insights into evolution of bilaterian karyotype and development.</title>
        <authorList>
            <person name="Wang S."/>
            <person name="Zhang J."/>
            <person name="Jiao W."/>
            <person name="Li J."/>
            <person name="Xun X."/>
            <person name="Sun Y."/>
            <person name="Guo X."/>
            <person name="Huan P."/>
            <person name="Dong B."/>
            <person name="Zhang L."/>
            <person name="Hu X."/>
            <person name="Sun X."/>
            <person name="Wang J."/>
            <person name="Zhao C."/>
            <person name="Wang Y."/>
            <person name="Wang D."/>
            <person name="Huang X."/>
            <person name="Wang R."/>
            <person name="Lv J."/>
            <person name="Li Y."/>
            <person name="Zhang Z."/>
            <person name="Liu B."/>
            <person name="Lu W."/>
            <person name="Hui Y."/>
            <person name="Liang J."/>
            <person name="Zhou Z."/>
            <person name="Hou R."/>
            <person name="Li X."/>
            <person name="Liu Y."/>
            <person name="Li H."/>
            <person name="Ning X."/>
            <person name="Lin Y."/>
            <person name="Zhao L."/>
            <person name="Xing Q."/>
            <person name="Dou J."/>
            <person name="Li Y."/>
            <person name="Mao J."/>
            <person name="Guo H."/>
            <person name="Dou H."/>
            <person name="Li T."/>
            <person name="Mu C."/>
            <person name="Jiang W."/>
            <person name="Fu Q."/>
            <person name="Fu X."/>
            <person name="Miao Y."/>
            <person name="Liu J."/>
            <person name="Yu Q."/>
            <person name="Li R."/>
            <person name="Liao H."/>
            <person name="Li X."/>
            <person name="Kong Y."/>
            <person name="Jiang Z."/>
            <person name="Chourrout D."/>
            <person name="Li R."/>
            <person name="Bao Z."/>
        </authorList>
    </citation>
    <scope>NUCLEOTIDE SEQUENCE [LARGE SCALE GENOMIC DNA]</scope>
    <source>
        <strain evidence="1 2">PY_sf001</strain>
    </source>
</reference>
<name>A0A210QHZ1_MIZYE</name>
<evidence type="ECO:0000313" key="2">
    <source>
        <dbReference type="Proteomes" id="UP000242188"/>
    </source>
</evidence>
<proteinExistence type="predicted"/>
<sequence length="103" mass="11731">MHGSRIEGVVHYKMNWPTEKSMHYPEGPCIGPAAESMALMMYMYKVLLSIMISSYTQRAPDSHTHVFGTASLQFKCISVIWLSVKALKRNFSFRNTAMCKLLP</sequence>
<dbReference type="EMBL" id="NEDP02003604">
    <property type="protein sequence ID" value="OWF48319.1"/>
    <property type="molecule type" value="Genomic_DNA"/>
</dbReference>
<evidence type="ECO:0000313" key="1">
    <source>
        <dbReference type="EMBL" id="OWF48319.1"/>
    </source>
</evidence>
<comment type="caution">
    <text evidence="1">The sequence shown here is derived from an EMBL/GenBank/DDBJ whole genome shotgun (WGS) entry which is preliminary data.</text>
</comment>
<gene>
    <name evidence="1" type="ORF">KP79_PYT11828</name>
</gene>
<keyword evidence="2" id="KW-1185">Reference proteome</keyword>
<dbReference type="AlphaFoldDB" id="A0A210QHZ1"/>
<protein>
    <submittedName>
        <fullName evidence="1">Uncharacterized protein</fullName>
    </submittedName>
</protein>
<dbReference type="Proteomes" id="UP000242188">
    <property type="component" value="Unassembled WGS sequence"/>
</dbReference>